<dbReference type="EMBL" id="SMDN01000003">
    <property type="protein sequence ID" value="TQC53999.1"/>
    <property type="molecule type" value="Genomic_DNA"/>
</dbReference>
<feature type="compositionally biased region" description="Basic and acidic residues" evidence="1">
    <location>
        <begin position="119"/>
        <end position="128"/>
    </location>
</feature>
<dbReference type="Proteomes" id="UP000320801">
    <property type="component" value="Unassembled WGS sequence"/>
</dbReference>
<dbReference type="PROSITE" id="PS51257">
    <property type="entry name" value="PROKAR_LIPOPROTEIN"/>
    <property type="match status" value="1"/>
</dbReference>
<proteinExistence type="predicted"/>
<comment type="caution">
    <text evidence="3">The sequence shown here is derived from an EMBL/GenBank/DDBJ whole genome shotgun (WGS) entry which is preliminary data.</text>
</comment>
<feature type="signal peptide" evidence="2">
    <location>
        <begin position="1"/>
        <end position="23"/>
    </location>
</feature>
<keyword evidence="2" id="KW-0732">Signal</keyword>
<dbReference type="Gene3D" id="3.60.10.10">
    <property type="entry name" value="Endonuclease/exonuclease/phosphatase"/>
    <property type="match status" value="1"/>
</dbReference>
<dbReference type="NCBIfam" id="NF045851">
    <property type="entry name" value="mem_nucl_MnuA"/>
    <property type="match status" value="1"/>
</dbReference>
<evidence type="ECO:0000313" key="3">
    <source>
        <dbReference type="EMBL" id="TQC53999.1"/>
    </source>
</evidence>
<feature type="compositionally biased region" description="Acidic residues" evidence="1">
    <location>
        <begin position="156"/>
        <end position="203"/>
    </location>
</feature>
<protein>
    <submittedName>
        <fullName evidence="3">Uncharacterized protein</fullName>
    </submittedName>
</protein>
<feature type="chain" id="PRO_5021482900" evidence="2">
    <location>
        <begin position="24"/>
        <end position="598"/>
    </location>
</feature>
<evidence type="ECO:0000256" key="1">
    <source>
        <dbReference type="SAM" id="MobiDB-lite"/>
    </source>
</evidence>
<dbReference type="SUPFAM" id="SSF56219">
    <property type="entry name" value="DNase I-like"/>
    <property type="match status" value="1"/>
</dbReference>
<dbReference type="AlphaFoldDB" id="A0A507SQA4"/>
<reference evidence="3 4" key="1">
    <citation type="submission" date="2019-03" db="EMBL/GenBank/DDBJ databases">
        <title>Characterization of a novel Mycoplasma cynos real-time PCR assay.</title>
        <authorList>
            <person name="Tallmadge R.L."/>
            <person name="Mitchell P.K."/>
            <person name="Goodman L."/>
        </authorList>
    </citation>
    <scope>NUCLEOTIDE SEQUENCE [LARGE SCALE GENOMIC DNA]</scope>
    <source>
        <strain evidence="3 4">1642</strain>
    </source>
</reference>
<name>A0A507SQA4_9BACT</name>
<accession>A0A507SQA4</accession>
<dbReference type="OrthoDB" id="403989at2"/>
<gene>
    <name evidence="3" type="ORF">E1I18_00880</name>
</gene>
<organism evidence="3 4">
    <name type="scientific">Mycoplasmopsis mucosicanis</name>
    <dbReference type="NCBI Taxonomy" id="458208"/>
    <lineage>
        <taxon>Bacteria</taxon>
        <taxon>Bacillati</taxon>
        <taxon>Mycoplasmatota</taxon>
        <taxon>Mycoplasmoidales</taxon>
        <taxon>Metamycoplasmataceae</taxon>
        <taxon>Mycoplasmopsis</taxon>
    </lineage>
</organism>
<dbReference type="InterPro" id="IPR036691">
    <property type="entry name" value="Endo/exonu/phosph_ase_sf"/>
</dbReference>
<feature type="compositionally biased region" description="Basic and acidic residues" evidence="1">
    <location>
        <begin position="216"/>
        <end position="228"/>
    </location>
</feature>
<feature type="region of interest" description="Disordered" evidence="1">
    <location>
        <begin position="116"/>
        <end position="253"/>
    </location>
</feature>
<sequence>MNRKHKLLIFSSLATTISAIVVASCSNNSKKQDTVSLHLKPDKKLFISENNLSMLEKTLFEFSNNTNNVYVDIEFTGITKLPNNDIELKYKLIKNTGEKTEEKGLIIKASQLLSSEPTVQDKNKKQQDSKQSIPGATEPNNQGKSSSEPKDKPPIIDEDEDGFIVPDDEDSSDEEGEVPLDPDDDPYEPGSDENDEEDIDSDDSSTPPNQGIKPSPGEKQKPPREKQKPSRPRNPNGHSKGKNKKPPKVNINEKLGKFSATPKTEDKIRLASWNVKNYGNDAPVSKGQAIASVIYVNNYDVVGLTELDGDNVPNILVDLLNDLEKKNNRNNTWKAIISDKYDALNGKGQADGYAAFIYKDNIVSPLVLGDKKSGRFYDNSEGFETKYGGSVNQFNRPPFLVQFGVKTPKYQKVNFTYMLSHLDGPGTGKDSPEPKANGVKKQGAYEANEAWNIKKVFDWAKKITNGDDDLIFQGDTNIHKGNQSKVFGWTKDYGAVMPLDEDNILTSLKANNNGYSEPYDKIIHYSNMNYTNATTFRLYDFVRYSNIFQYAPINSYEDWVKYVKGYNSKRYSQSYVYHGISDHSPISYDLILDKNDAH</sequence>
<evidence type="ECO:0000256" key="2">
    <source>
        <dbReference type="SAM" id="SignalP"/>
    </source>
</evidence>
<evidence type="ECO:0000313" key="4">
    <source>
        <dbReference type="Proteomes" id="UP000320801"/>
    </source>
</evidence>
<keyword evidence="4" id="KW-1185">Reference proteome</keyword>
<dbReference type="RefSeq" id="WP_141483728.1">
    <property type="nucleotide sequence ID" value="NZ_SMDN01000003.1"/>
</dbReference>